<keyword evidence="3" id="KW-0548">Nucleotidyltransferase</keyword>
<dbReference type="GO" id="GO:0003887">
    <property type="term" value="F:DNA-directed DNA polymerase activity"/>
    <property type="evidence" value="ECO:0007669"/>
    <property type="project" value="UniProtKB-KW"/>
</dbReference>
<dbReference type="PANTHER" id="PTHR31399:SF0">
    <property type="entry name" value="DNA-DIRECTED PRIMASE_POLYMERASE PROTEIN"/>
    <property type="match status" value="1"/>
</dbReference>
<comment type="catalytic activity">
    <reaction evidence="5">
        <text>ssDNA + n NTP = ssDNA/pppN(pN)n-1 hybrid + (n-1) diphosphate.</text>
        <dbReference type="EC" id="2.7.7.102"/>
    </reaction>
</comment>
<evidence type="ECO:0000256" key="3">
    <source>
        <dbReference type="ARBA" id="ARBA00022932"/>
    </source>
</evidence>
<name>A0ABD0YIC7_9HEMI</name>
<dbReference type="Proteomes" id="UP001558652">
    <property type="component" value="Unassembled WGS sequence"/>
</dbReference>
<evidence type="ECO:0000313" key="8">
    <source>
        <dbReference type="EMBL" id="KAL1116854.1"/>
    </source>
</evidence>
<comment type="caution">
    <text evidence="8">The sequence shown here is derived from an EMBL/GenBank/DDBJ whole genome shotgun (WGS) entry which is preliminary data.</text>
</comment>
<evidence type="ECO:0000313" key="9">
    <source>
        <dbReference type="Proteomes" id="UP001558652"/>
    </source>
</evidence>
<dbReference type="InterPro" id="IPR044917">
    <property type="entry name" value="PRIMPOL"/>
</dbReference>
<evidence type="ECO:0000256" key="5">
    <source>
        <dbReference type="ARBA" id="ARBA00044677"/>
    </source>
</evidence>
<evidence type="ECO:0000256" key="2">
    <source>
        <dbReference type="ARBA" id="ARBA00012417"/>
    </source>
</evidence>
<sequence length="444" mass="50689">MSSPLPVGKFYGRGGHRPKLGVCGDDSPGVVPFPCKSILSDPDTVRKVFTKQDDLLNYTRGKKLTPFVFESKDDGRRFFMASDPRVFWHYDTQRQPQHRHTYEVIREYANCKLYFDLEFDALLNPDKDGVRMVRIFVGVVMYFLKKIFGVECGESDVLNLDSTTSGKFSRHLIFLLPDAVFRDNYNVGNFVKFVCEKITNLAYLKIVDSKGRENLFCDTAVYSKNRHFRLYKSTKYNKTASLELAADNKFNRAESELEVFLCSLITYTEGCEGFRVLEFGNAPGNPKLGAVSRNPVHREPSPFPQIDRFVANLVLPGHIYRSSYFPTRDTIVYDIVGNRFCGNVGRQHKSNNIKYVFDLSRAVYCQKCHDPDCSDYKSEDLAIPAELIVDRGDGAGVTGERGVASDQSRSLQRFPSFGLTDSEILGAYNSLDYEKNDFYYHHRQ</sequence>
<protein>
    <recommendedName>
        <fullName evidence="4">DNA-directed primase/polymerase protein</fullName>
        <ecNumber evidence="6">2.7.7.102</ecNumber>
        <ecNumber evidence="2">2.7.7.7</ecNumber>
    </recommendedName>
</protein>
<proteinExistence type="inferred from homology"/>
<keyword evidence="9" id="KW-1185">Reference proteome</keyword>
<accession>A0ABD0YIC7</accession>
<keyword evidence="3" id="KW-0239">DNA-directed DNA polymerase</keyword>
<evidence type="ECO:0000256" key="7">
    <source>
        <dbReference type="ARBA" id="ARBA00047303"/>
    </source>
</evidence>
<reference evidence="8 9" key="1">
    <citation type="submission" date="2024-07" db="EMBL/GenBank/DDBJ databases">
        <title>Chromosome-level genome assembly of the water stick insect Ranatra chinensis (Heteroptera: Nepidae).</title>
        <authorList>
            <person name="Liu X."/>
        </authorList>
    </citation>
    <scope>NUCLEOTIDE SEQUENCE [LARGE SCALE GENOMIC DNA]</scope>
    <source>
        <strain evidence="8">Cailab_2021Rc</strain>
        <tissue evidence="8">Muscle</tissue>
    </source>
</reference>
<keyword evidence="3" id="KW-0808">Transferase</keyword>
<organism evidence="8 9">
    <name type="scientific">Ranatra chinensis</name>
    <dbReference type="NCBI Taxonomy" id="642074"/>
    <lineage>
        <taxon>Eukaryota</taxon>
        <taxon>Metazoa</taxon>
        <taxon>Ecdysozoa</taxon>
        <taxon>Arthropoda</taxon>
        <taxon>Hexapoda</taxon>
        <taxon>Insecta</taxon>
        <taxon>Pterygota</taxon>
        <taxon>Neoptera</taxon>
        <taxon>Paraneoptera</taxon>
        <taxon>Hemiptera</taxon>
        <taxon>Heteroptera</taxon>
        <taxon>Panheteroptera</taxon>
        <taxon>Nepomorpha</taxon>
        <taxon>Nepidae</taxon>
        <taxon>Ranatrinae</taxon>
        <taxon>Ranatra</taxon>
    </lineage>
</organism>
<comment type="catalytic activity">
    <reaction evidence="7">
        <text>DNA(n) + a 2'-deoxyribonucleoside 5'-triphosphate = DNA(n+1) + diphosphate</text>
        <dbReference type="Rhea" id="RHEA:22508"/>
        <dbReference type="Rhea" id="RHEA-COMP:17339"/>
        <dbReference type="Rhea" id="RHEA-COMP:17340"/>
        <dbReference type="ChEBI" id="CHEBI:33019"/>
        <dbReference type="ChEBI" id="CHEBI:61560"/>
        <dbReference type="ChEBI" id="CHEBI:173112"/>
        <dbReference type="EC" id="2.7.7.7"/>
    </reaction>
    <physiologicalReaction direction="left-to-right" evidence="7">
        <dbReference type="Rhea" id="RHEA:22509"/>
    </physiologicalReaction>
</comment>
<evidence type="ECO:0000256" key="6">
    <source>
        <dbReference type="ARBA" id="ARBA00044768"/>
    </source>
</evidence>
<gene>
    <name evidence="8" type="ORF">AAG570_005323</name>
</gene>
<dbReference type="AlphaFoldDB" id="A0ABD0YIC7"/>
<dbReference type="Pfam" id="PF03121">
    <property type="entry name" value="Herpes_UL52"/>
    <property type="match status" value="1"/>
</dbReference>
<dbReference type="EC" id="2.7.7.102" evidence="6"/>
<evidence type="ECO:0000256" key="1">
    <source>
        <dbReference type="ARBA" id="ARBA00009762"/>
    </source>
</evidence>
<dbReference type="PANTHER" id="PTHR31399">
    <property type="entry name" value="DNA-DIRECTED PRIMASE / POLYMERASE PROTEIN"/>
    <property type="match status" value="1"/>
</dbReference>
<evidence type="ECO:0000256" key="4">
    <source>
        <dbReference type="ARBA" id="ARBA00026139"/>
    </source>
</evidence>
<comment type="similarity">
    <text evidence="1">Belongs to the eukaryotic-type primase small subunit family.</text>
</comment>
<dbReference type="EC" id="2.7.7.7" evidence="2"/>
<dbReference type="EMBL" id="JBFDAA010000017">
    <property type="protein sequence ID" value="KAL1116854.1"/>
    <property type="molecule type" value="Genomic_DNA"/>
</dbReference>